<dbReference type="RefSeq" id="WP_377471976.1">
    <property type="nucleotide sequence ID" value="NZ_JBHLWN010000076.1"/>
</dbReference>
<keyword evidence="6" id="KW-1185">Reference proteome</keyword>
<evidence type="ECO:0000256" key="4">
    <source>
        <dbReference type="SAM" id="SignalP"/>
    </source>
</evidence>
<evidence type="ECO:0000256" key="1">
    <source>
        <dbReference type="ARBA" id="ARBA00008520"/>
    </source>
</evidence>
<keyword evidence="2" id="KW-0813">Transport</keyword>
<name>A0ABV6DPK6_9BACL</name>
<sequence>MYARNSKVLVAIASALLLGGVTAGCGGGSSDNGSGGGSGTGSGTAQTAAGVANTDSTAKSDKKVTLSLLVDNTQDSTNSANALVEAFEKKYPNIEVEIETRPTGGEGDNLVKTRLATGDMTDVFFYNSGSLMQALNPEQNLLDLTNEPYWPNVVDSFRPTVTFNGKLYGAPNGATMGGGWFYNKKIYKDLGLSVPKTWAELIANNEKIKAAGLTAVIGSFKDDWTSQLILLADYYNVQTANPKFADDYTNNKAKFASDPAALRGFEKLEEINKKGFLNKDFLATNYDAGMKMLAEGKGAHYPMLTFAVPALEQNYPDKMNDIGFFAQPGDSAENNGLTVWMPGAAYIYKKSEHIEEAKKFVQFVASAEGLAATVSVSKPSGPYAIKDAKLPDNVAPAVKDMLPYFDSGKTAPALEFVSPLKGPSLPQITQEVGAGYKTAKQGAELYDKDVEKSAKQLGLKGW</sequence>
<evidence type="ECO:0000256" key="3">
    <source>
        <dbReference type="SAM" id="MobiDB-lite"/>
    </source>
</evidence>
<reference evidence="5 6" key="1">
    <citation type="submission" date="2024-09" db="EMBL/GenBank/DDBJ databases">
        <authorList>
            <person name="Sun Q."/>
            <person name="Mori K."/>
        </authorList>
    </citation>
    <scope>NUCLEOTIDE SEQUENCE [LARGE SCALE GENOMIC DNA]</scope>
    <source>
        <strain evidence="5 6">CCM 7759</strain>
    </source>
</reference>
<feature type="region of interest" description="Disordered" evidence="3">
    <location>
        <begin position="31"/>
        <end position="56"/>
    </location>
</feature>
<dbReference type="SUPFAM" id="SSF53850">
    <property type="entry name" value="Periplasmic binding protein-like II"/>
    <property type="match status" value="1"/>
</dbReference>
<evidence type="ECO:0000313" key="5">
    <source>
        <dbReference type="EMBL" id="MFC0214586.1"/>
    </source>
</evidence>
<accession>A0ABV6DPK6</accession>
<evidence type="ECO:0000256" key="2">
    <source>
        <dbReference type="ARBA" id="ARBA00022448"/>
    </source>
</evidence>
<evidence type="ECO:0000313" key="6">
    <source>
        <dbReference type="Proteomes" id="UP001589776"/>
    </source>
</evidence>
<comment type="caution">
    <text evidence="5">The sequence shown here is derived from an EMBL/GenBank/DDBJ whole genome shotgun (WGS) entry which is preliminary data.</text>
</comment>
<organism evidence="5 6">
    <name type="scientific">Paenibacillus chartarius</name>
    <dbReference type="NCBI Taxonomy" id="747481"/>
    <lineage>
        <taxon>Bacteria</taxon>
        <taxon>Bacillati</taxon>
        <taxon>Bacillota</taxon>
        <taxon>Bacilli</taxon>
        <taxon>Bacillales</taxon>
        <taxon>Paenibacillaceae</taxon>
        <taxon>Paenibacillus</taxon>
    </lineage>
</organism>
<dbReference type="InterPro" id="IPR050490">
    <property type="entry name" value="Bact_solute-bd_prot1"/>
</dbReference>
<dbReference type="Pfam" id="PF01547">
    <property type="entry name" value="SBP_bac_1"/>
    <property type="match status" value="1"/>
</dbReference>
<feature type="compositionally biased region" description="Gly residues" evidence="3">
    <location>
        <begin position="31"/>
        <end position="42"/>
    </location>
</feature>
<gene>
    <name evidence="5" type="ORF">ACFFK0_19365</name>
</gene>
<dbReference type="PANTHER" id="PTHR43649">
    <property type="entry name" value="ARABINOSE-BINDING PROTEIN-RELATED"/>
    <property type="match status" value="1"/>
</dbReference>
<feature type="signal peptide" evidence="4">
    <location>
        <begin position="1"/>
        <end position="23"/>
    </location>
</feature>
<dbReference type="InterPro" id="IPR006059">
    <property type="entry name" value="SBP"/>
</dbReference>
<dbReference type="Gene3D" id="3.40.190.10">
    <property type="entry name" value="Periplasmic binding protein-like II"/>
    <property type="match status" value="2"/>
</dbReference>
<keyword evidence="4" id="KW-0732">Signal</keyword>
<dbReference type="PANTHER" id="PTHR43649:SF29">
    <property type="entry name" value="OSMOPROTECTIVE COMPOUNDS-BINDING PROTEIN GGTB"/>
    <property type="match status" value="1"/>
</dbReference>
<dbReference type="EMBL" id="JBHLWN010000076">
    <property type="protein sequence ID" value="MFC0214586.1"/>
    <property type="molecule type" value="Genomic_DNA"/>
</dbReference>
<dbReference type="Proteomes" id="UP001589776">
    <property type="component" value="Unassembled WGS sequence"/>
</dbReference>
<proteinExistence type="inferred from homology"/>
<dbReference type="PROSITE" id="PS51257">
    <property type="entry name" value="PROKAR_LIPOPROTEIN"/>
    <property type="match status" value="1"/>
</dbReference>
<protein>
    <submittedName>
        <fullName evidence="5">ABC transporter substrate-binding protein</fullName>
    </submittedName>
</protein>
<feature type="chain" id="PRO_5047498998" evidence="4">
    <location>
        <begin position="24"/>
        <end position="462"/>
    </location>
</feature>
<comment type="similarity">
    <text evidence="1">Belongs to the bacterial solute-binding protein 1 family.</text>
</comment>